<dbReference type="InterPro" id="IPR006652">
    <property type="entry name" value="Kelch_1"/>
</dbReference>
<organism evidence="1 2">
    <name type="scientific">Stentor coeruleus</name>
    <dbReference type="NCBI Taxonomy" id="5963"/>
    <lineage>
        <taxon>Eukaryota</taxon>
        <taxon>Sar</taxon>
        <taxon>Alveolata</taxon>
        <taxon>Ciliophora</taxon>
        <taxon>Postciliodesmatophora</taxon>
        <taxon>Heterotrichea</taxon>
        <taxon>Heterotrichida</taxon>
        <taxon>Stentoridae</taxon>
        <taxon>Stentor</taxon>
    </lineage>
</organism>
<dbReference type="AlphaFoldDB" id="A0A1R2CXU6"/>
<dbReference type="EMBL" id="MPUH01000036">
    <property type="protein sequence ID" value="OMJ93838.1"/>
    <property type="molecule type" value="Genomic_DNA"/>
</dbReference>
<protein>
    <submittedName>
        <fullName evidence="1">Uncharacterized protein</fullName>
    </submittedName>
</protein>
<reference evidence="1 2" key="1">
    <citation type="submission" date="2016-11" db="EMBL/GenBank/DDBJ databases">
        <title>The macronuclear genome of Stentor coeruleus: a giant cell with tiny introns.</title>
        <authorList>
            <person name="Slabodnick M."/>
            <person name="Ruby J.G."/>
            <person name="Reiff S.B."/>
            <person name="Swart E.C."/>
            <person name="Gosai S."/>
            <person name="Prabakaran S."/>
            <person name="Witkowska E."/>
            <person name="Larue G.E."/>
            <person name="Fisher S."/>
            <person name="Freeman R.M."/>
            <person name="Gunawardena J."/>
            <person name="Chu W."/>
            <person name="Stover N.A."/>
            <person name="Gregory B.D."/>
            <person name="Nowacki M."/>
            <person name="Derisi J."/>
            <person name="Roy S.W."/>
            <person name="Marshall W.F."/>
            <person name="Sood P."/>
        </authorList>
    </citation>
    <scope>NUCLEOTIDE SEQUENCE [LARGE SCALE GENOMIC DNA]</scope>
    <source>
        <strain evidence="1">WM001</strain>
    </source>
</reference>
<dbReference type="OrthoDB" id="327391at2759"/>
<dbReference type="Proteomes" id="UP000187209">
    <property type="component" value="Unassembled WGS sequence"/>
</dbReference>
<dbReference type="SUPFAM" id="SSF117281">
    <property type="entry name" value="Kelch motif"/>
    <property type="match status" value="1"/>
</dbReference>
<sequence length="492" mass="56071">MENNRCGCGKEVTHKCVFCPKQALLCLDCIAGHLARNPQDSIIPIRVENNDNRKICEVCNENPASKLQVLTSNTISLCKKCKKAVSSGPPSIFVPIKWKEIVSCSQDINEVYVRTHAQKQANDEVEKSYSIDAYEKSIFSLRDTIIAFAQHFAEKTMKEASSLASTSSETIRNIKNEIEIQSLKKLPDVNTIGGKLVASLLNQGVPCTLPTFNYTQFNQEEVSDCIEKLFDRAKISTTTSNYNVYLFTPGKQNLIKIDIEKMVRKEYVFERNWTFEASWCELESKDIFFCGGNGISNSEVLLIDVHNKSITQKKSFVGRSGHSMIEKNGHIFVFGGNKGNIAERYRFNTDDWEQLADLPYRISRISICEIPNGIFMAGIDCGNSYIYNLPLNTYTDLGGNLDVYRNKNKIVFSHEDTIYIMCGDKLFHCSLQNIGQWSQVEISDRDWWSYSKPVIYKNCAYFIKYFVRNLWQLDLKTFTLQERVLGDIPLAS</sequence>
<comment type="caution">
    <text evidence="1">The sequence shown here is derived from an EMBL/GenBank/DDBJ whole genome shotgun (WGS) entry which is preliminary data.</text>
</comment>
<dbReference type="Gene3D" id="2.120.10.80">
    <property type="entry name" value="Kelch-type beta propeller"/>
    <property type="match status" value="1"/>
</dbReference>
<dbReference type="InterPro" id="IPR015915">
    <property type="entry name" value="Kelch-typ_b-propeller"/>
</dbReference>
<evidence type="ECO:0000313" key="2">
    <source>
        <dbReference type="Proteomes" id="UP000187209"/>
    </source>
</evidence>
<accession>A0A1R2CXU6</accession>
<gene>
    <name evidence="1" type="ORF">SteCoe_3165</name>
</gene>
<name>A0A1R2CXU6_9CILI</name>
<dbReference type="SMART" id="SM00612">
    <property type="entry name" value="Kelch"/>
    <property type="match status" value="1"/>
</dbReference>
<keyword evidence="2" id="KW-1185">Reference proteome</keyword>
<evidence type="ECO:0000313" key="1">
    <source>
        <dbReference type="EMBL" id="OMJ93838.1"/>
    </source>
</evidence>
<proteinExistence type="predicted"/>